<evidence type="ECO:0000313" key="8">
    <source>
        <dbReference type="Proteomes" id="UP000192578"/>
    </source>
</evidence>
<protein>
    <submittedName>
        <fullName evidence="7">Aminoacyl tRNA synthase complex-interacting multifunctional protein 2</fullName>
    </submittedName>
</protein>
<organism evidence="7 8">
    <name type="scientific">Hypsibius exemplaris</name>
    <name type="common">Freshwater tardigrade</name>
    <dbReference type="NCBI Taxonomy" id="2072580"/>
    <lineage>
        <taxon>Eukaryota</taxon>
        <taxon>Metazoa</taxon>
        <taxon>Ecdysozoa</taxon>
        <taxon>Tardigrada</taxon>
        <taxon>Eutardigrada</taxon>
        <taxon>Parachela</taxon>
        <taxon>Hypsibioidea</taxon>
        <taxon>Hypsibiidae</taxon>
        <taxon>Hypsibius</taxon>
    </lineage>
</organism>
<dbReference type="InterPro" id="IPR042360">
    <property type="entry name" value="AIMP2"/>
</dbReference>
<dbReference type="GO" id="GO:0005829">
    <property type="term" value="C:cytosol"/>
    <property type="evidence" value="ECO:0007669"/>
    <property type="project" value="UniProtKB-SubCell"/>
</dbReference>
<comment type="caution">
    <text evidence="7">The sequence shown here is derived from an EMBL/GenBank/DDBJ whole genome shotgun (WGS) entry which is preliminary data.</text>
</comment>
<accession>A0A1W0WYA3</accession>
<evidence type="ECO:0000256" key="5">
    <source>
        <dbReference type="ARBA" id="ARBA00023242"/>
    </source>
</evidence>
<name>A0A1W0WYA3_HYPEX</name>
<evidence type="ECO:0000256" key="1">
    <source>
        <dbReference type="ARBA" id="ARBA00004123"/>
    </source>
</evidence>
<dbReference type="GO" id="GO:0017101">
    <property type="term" value="C:aminoacyl-tRNA synthetase multienzyme complex"/>
    <property type="evidence" value="ECO:0007669"/>
    <property type="project" value="InterPro"/>
</dbReference>
<dbReference type="Proteomes" id="UP000192578">
    <property type="component" value="Unassembled WGS sequence"/>
</dbReference>
<evidence type="ECO:0000259" key="6">
    <source>
        <dbReference type="Pfam" id="PF18569"/>
    </source>
</evidence>
<dbReference type="Gene3D" id="1.20.1050.130">
    <property type="match status" value="1"/>
</dbReference>
<proteinExistence type="predicted"/>
<dbReference type="OrthoDB" id="2309723at2759"/>
<reference evidence="8" key="1">
    <citation type="submission" date="2017-01" db="EMBL/GenBank/DDBJ databases">
        <title>Comparative genomics of anhydrobiosis in the tardigrade Hypsibius dujardini.</title>
        <authorList>
            <person name="Yoshida Y."/>
            <person name="Koutsovoulos G."/>
            <person name="Laetsch D."/>
            <person name="Stevens L."/>
            <person name="Kumar S."/>
            <person name="Horikawa D."/>
            <person name="Ishino K."/>
            <person name="Komine S."/>
            <person name="Tomita M."/>
            <person name="Blaxter M."/>
            <person name="Arakawa K."/>
        </authorList>
    </citation>
    <scope>NUCLEOTIDE SEQUENCE [LARGE SCALE GENOMIC DNA]</scope>
    <source>
        <strain evidence="8">Z151</strain>
    </source>
</reference>
<gene>
    <name evidence="7" type="ORF">BV898_05721</name>
</gene>
<dbReference type="InterPro" id="IPR041503">
    <property type="entry name" value="AIMP2_thioredoxin"/>
</dbReference>
<dbReference type="AlphaFoldDB" id="A0A1W0WYA3"/>
<sequence>MLHKSAVLDHDALKVLPVYPLPVVYDYVLEVFYPGDIYLLETVYQLPPTNVRVTRTTGTGSSQGAAMTSSSVKKVDISSGDAAAISAQILAKQQTLLGKLKSLRGQLDSIETVLRKEKSTAPPVAAPSDKGGNSVAASEASKKFTQCLELAAGNNDTVKSLIIGESENVLSRLKYLHRKVDELEQSARAAAKSAPKVAKKTSSTRAKQEELVVSADAKYPPLSLIAAANFLAEHGSVLATSYVHSSARQVPDKLRRLLGEDVSTTDSRSGADFIVSLIWKDVGIDTTLMVEPTRQNPILAEANIARYVFRILNANYDSVENLVQFTANDKWLNLAARSLVYGNAKERQSAVRQLNAHLGQQAFLTGPDVSLVDAVVVSALFNAKEYAGLGGNVKKWAHACSQTDLFAGMKEFLV</sequence>
<dbReference type="Pfam" id="PF18569">
    <property type="entry name" value="Thioredoxin_16"/>
    <property type="match status" value="1"/>
</dbReference>
<evidence type="ECO:0000313" key="7">
    <source>
        <dbReference type="EMBL" id="OQV20163.1"/>
    </source>
</evidence>
<keyword evidence="5" id="KW-0539">Nucleus</keyword>
<dbReference type="InterPro" id="IPR036282">
    <property type="entry name" value="Glutathione-S-Trfase_C_sf"/>
</dbReference>
<dbReference type="GO" id="GO:0006412">
    <property type="term" value="P:translation"/>
    <property type="evidence" value="ECO:0007669"/>
    <property type="project" value="UniProtKB-KW"/>
</dbReference>
<dbReference type="EMBL" id="MTYJ01000032">
    <property type="protein sequence ID" value="OQV20163.1"/>
    <property type="molecule type" value="Genomic_DNA"/>
</dbReference>
<evidence type="ECO:0000256" key="4">
    <source>
        <dbReference type="ARBA" id="ARBA00022917"/>
    </source>
</evidence>
<evidence type="ECO:0000256" key="2">
    <source>
        <dbReference type="ARBA" id="ARBA00004514"/>
    </source>
</evidence>
<evidence type="ECO:0000256" key="3">
    <source>
        <dbReference type="ARBA" id="ARBA00022490"/>
    </source>
</evidence>
<keyword evidence="4" id="KW-0648">Protein biosynthesis</keyword>
<dbReference type="SUPFAM" id="SSF47616">
    <property type="entry name" value="GST C-terminal domain-like"/>
    <property type="match status" value="1"/>
</dbReference>
<dbReference type="GO" id="GO:0005634">
    <property type="term" value="C:nucleus"/>
    <property type="evidence" value="ECO:0007669"/>
    <property type="project" value="UniProtKB-SubCell"/>
</dbReference>
<feature type="domain" description="AIMP2 thioredoxin-like" evidence="6">
    <location>
        <begin position="209"/>
        <end position="298"/>
    </location>
</feature>
<comment type="subcellular location">
    <subcellularLocation>
        <location evidence="2">Cytoplasm</location>
        <location evidence="2">Cytosol</location>
    </subcellularLocation>
    <subcellularLocation>
        <location evidence="1">Nucleus</location>
    </subcellularLocation>
</comment>
<dbReference type="PANTHER" id="PTHR13438:SF2">
    <property type="entry name" value="AMINOACYL TRNA SYNTHASE COMPLEX-INTERACTING MULTIFUNCTIONAL PROTEIN 2"/>
    <property type="match status" value="1"/>
</dbReference>
<keyword evidence="8" id="KW-1185">Reference proteome</keyword>
<keyword evidence="3" id="KW-0963">Cytoplasm</keyword>
<dbReference type="PANTHER" id="PTHR13438">
    <property type="entry name" value="AMINOACYL TRNA SYNTHASE COMPLEX-INTERACTING MULTIFUNCTIONAL PROTEIN"/>
    <property type="match status" value="1"/>
</dbReference>